<dbReference type="AlphaFoldDB" id="A0A382EJ52"/>
<evidence type="ECO:0000256" key="7">
    <source>
        <dbReference type="SAM" id="Phobius"/>
    </source>
</evidence>
<dbReference type="PROSITE" id="PS01347">
    <property type="entry name" value="MRAY_1"/>
    <property type="match status" value="1"/>
</dbReference>
<evidence type="ECO:0008006" key="9">
    <source>
        <dbReference type="Google" id="ProtNLM"/>
    </source>
</evidence>
<feature type="transmembrane region" description="Helical" evidence="7">
    <location>
        <begin position="272"/>
        <end position="292"/>
    </location>
</feature>
<feature type="transmembrane region" description="Helical" evidence="7">
    <location>
        <begin position="139"/>
        <end position="158"/>
    </location>
</feature>
<accession>A0A382EJ52</accession>
<dbReference type="GO" id="GO:0008963">
    <property type="term" value="F:phospho-N-acetylmuramoyl-pentapeptide-transferase activity"/>
    <property type="evidence" value="ECO:0007669"/>
    <property type="project" value="InterPro"/>
</dbReference>
<sequence>VSIERIYQIMLYHIFYPLSSDYSFLNVFRYITFRSAYSGVTALVFSMLMGGMMIRMLREFQIGEKIRGDGPQSHVVKSGTPTMGGLLILSTLIMSTLLWADLTNSYVRLALLATFCFGLIGFVDDVMKLKNSKGMTARVKLVLQVLLSLAIGVYLIYFDPTRSEYATRLYIPFFKEFKPDLGVWYLLLIVVTIVGTSNAVNLTDGLDGLAIGPIIIATITYTLILYLCGHFKFSEYLRIQHIKDAGEIAVFSSAVVGASLGFLWFNSYPAQMFMGDVGSLSLGGLLGTIAVIAKHELLLLLVGGIFVIEALSVIIQVAYFKYTGGKRFFKMAPLHHHFEHSGWAEPKVIVRFWIVAVILAMISLSTLKLR</sequence>
<dbReference type="NCBIfam" id="TIGR00445">
    <property type="entry name" value="mraY"/>
    <property type="match status" value="1"/>
</dbReference>
<dbReference type="InterPro" id="IPR003524">
    <property type="entry name" value="PNAcMuramoyl-5peptid_Trfase"/>
</dbReference>
<keyword evidence="3" id="KW-0808">Transferase</keyword>
<feature type="transmembrane region" description="Helical" evidence="7">
    <location>
        <begin position="36"/>
        <end position="57"/>
    </location>
</feature>
<feature type="transmembrane region" description="Helical" evidence="7">
    <location>
        <begin position="348"/>
        <end position="367"/>
    </location>
</feature>
<dbReference type="PANTHER" id="PTHR22926">
    <property type="entry name" value="PHOSPHO-N-ACETYLMURAMOYL-PENTAPEPTIDE-TRANSFERASE"/>
    <property type="match status" value="1"/>
</dbReference>
<comment type="similarity">
    <text evidence="2">Belongs to the glycosyltransferase 4 family. MraY subfamily.</text>
</comment>
<feature type="non-terminal residue" evidence="8">
    <location>
        <position position="1"/>
    </location>
</feature>
<gene>
    <name evidence="8" type="ORF">METZ01_LOCUS203206</name>
</gene>
<evidence type="ECO:0000256" key="2">
    <source>
        <dbReference type="ARBA" id="ARBA00005583"/>
    </source>
</evidence>
<feature type="transmembrane region" description="Helical" evidence="7">
    <location>
        <begin position="298"/>
        <end position="320"/>
    </location>
</feature>
<dbReference type="EMBL" id="UINC01044638">
    <property type="protein sequence ID" value="SVB50352.1"/>
    <property type="molecule type" value="Genomic_DNA"/>
</dbReference>
<proteinExistence type="inferred from homology"/>
<organism evidence="8">
    <name type="scientific">marine metagenome</name>
    <dbReference type="NCBI Taxonomy" id="408172"/>
    <lineage>
        <taxon>unclassified sequences</taxon>
        <taxon>metagenomes</taxon>
        <taxon>ecological metagenomes</taxon>
    </lineage>
</organism>
<dbReference type="GO" id="GO:0044038">
    <property type="term" value="P:cell wall macromolecule biosynthetic process"/>
    <property type="evidence" value="ECO:0007669"/>
    <property type="project" value="TreeGrafter"/>
</dbReference>
<keyword evidence="5 7" id="KW-1133">Transmembrane helix</keyword>
<dbReference type="Pfam" id="PF00953">
    <property type="entry name" value="Glycos_transf_4"/>
    <property type="match status" value="1"/>
</dbReference>
<keyword evidence="6 7" id="KW-0472">Membrane</keyword>
<dbReference type="GO" id="GO:0071555">
    <property type="term" value="P:cell wall organization"/>
    <property type="evidence" value="ECO:0007669"/>
    <property type="project" value="TreeGrafter"/>
</dbReference>
<reference evidence="8" key="1">
    <citation type="submission" date="2018-05" db="EMBL/GenBank/DDBJ databases">
        <authorList>
            <person name="Lanie J.A."/>
            <person name="Ng W.-L."/>
            <person name="Kazmierczak K.M."/>
            <person name="Andrzejewski T.M."/>
            <person name="Davidsen T.M."/>
            <person name="Wayne K.J."/>
            <person name="Tettelin H."/>
            <person name="Glass J.I."/>
            <person name="Rusch D."/>
            <person name="Podicherti R."/>
            <person name="Tsui H.-C.T."/>
            <person name="Winkler M.E."/>
        </authorList>
    </citation>
    <scope>NUCLEOTIDE SEQUENCE</scope>
</reference>
<dbReference type="PROSITE" id="PS01348">
    <property type="entry name" value="MRAY_2"/>
    <property type="match status" value="1"/>
</dbReference>
<protein>
    <recommendedName>
        <fullName evidence="9">Phospho-N-acetylmuramoyl-pentapeptide-transferase</fullName>
    </recommendedName>
</protein>
<evidence type="ECO:0000256" key="5">
    <source>
        <dbReference type="ARBA" id="ARBA00022989"/>
    </source>
</evidence>
<dbReference type="InterPro" id="IPR018480">
    <property type="entry name" value="PNAcMuramoyl-5peptid_Trfase_CS"/>
</dbReference>
<evidence type="ECO:0000313" key="8">
    <source>
        <dbReference type="EMBL" id="SVB50352.1"/>
    </source>
</evidence>
<dbReference type="HAMAP" id="MF_00038">
    <property type="entry name" value="MraY"/>
    <property type="match status" value="1"/>
</dbReference>
<keyword evidence="4 7" id="KW-0812">Transmembrane</keyword>
<evidence type="ECO:0000256" key="4">
    <source>
        <dbReference type="ARBA" id="ARBA00022692"/>
    </source>
</evidence>
<dbReference type="GO" id="GO:0005886">
    <property type="term" value="C:plasma membrane"/>
    <property type="evidence" value="ECO:0007669"/>
    <property type="project" value="TreeGrafter"/>
</dbReference>
<feature type="transmembrane region" description="Helical" evidence="7">
    <location>
        <begin position="248"/>
        <end position="265"/>
    </location>
</feature>
<evidence type="ECO:0000256" key="1">
    <source>
        <dbReference type="ARBA" id="ARBA00004141"/>
    </source>
</evidence>
<dbReference type="CDD" id="cd06852">
    <property type="entry name" value="GT_MraY"/>
    <property type="match status" value="1"/>
</dbReference>
<dbReference type="PANTHER" id="PTHR22926:SF5">
    <property type="entry name" value="PHOSPHO-N-ACETYLMURAMOYL-PENTAPEPTIDE-TRANSFERASE HOMOLOG"/>
    <property type="match status" value="1"/>
</dbReference>
<feature type="transmembrane region" description="Helical" evidence="7">
    <location>
        <begin position="182"/>
        <end position="202"/>
    </location>
</feature>
<comment type="subcellular location">
    <subcellularLocation>
        <location evidence="1">Membrane</location>
        <topology evidence="1">Multi-pass membrane protein</topology>
    </subcellularLocation>
</comment>
<feature type="transmembrane region" description="Helical" evidence="7">
    <location>
        <begin position="209"/>
        <end position="228"/>
    </location>
</feature>
<name>A0A382EJ52_9ZZZZ</name>
<evidence type="ECO:0000256" key="6">
    <source>
        <dbReference type="ARBA" id="ARBA00023136"/>
    </source>
</evidence>
<evidence type="ECO:0000256" key="3">
    <source>
        <dbReference type="ARBA" id="ARBA00022679"/>
    </source>
</evidence>
<feature type="transmembrane region" description="Helical" evidence="7">
    <location>
        <begin position="78"/>
        <end position="100"/>
    </location>
</feature>
<dbReference type="InterPro" id="IPR000715">
    <property type="entry name" value="Glycosyl_transferase_4"/>
</dbReference>
<feature type="transmembrane region" description="Helical" evidence="7">
    <location>
        <begin position="106"/>
        <end position="127"/>
    </location>
</feature>
<dbReference type="Pfam" id="PF10555">
    <property type="entry name" value="MraY_sig1"/>
    <property type="match status" value="1"/>
</dbReference>